<evidence type="ECO:0000259" key="2">
    <source>
        <dbReference type="SMART" id="SM00198"/>
    </source>
</evidence>
<dbReference type="CDD" id="cd05380">
    <property type="entry name" value="CAP_euk"/>
    <property type="match status" value="1"/>
</dbReference>
<dbReference type="GO" id="GO:0005576">
    <property type="term" value="C:extracellular region"/>
    <property type="evidence" value="ECO:0007669"/>
    <property type="project" value="UniProtKB-SubCell"/>
</dbReference>
<dbReference type="Gene3D" id="3.40.33.10">
    <property type="entry name" value="CAP"/>
    <property type="match status" value="1"/>
</dbReference>
<evidence type="ECO:0000256" key="1">
    <source>
        <dbReference type="SAM" id="SignalP"/>
    </source>
</evidence>
<dbReference type="PANTHER" id="PTHR10334">
    <property type="entry name" value="CYSTEINE-RICH SECRETORY PROTEIN-RELATED"/>
    <property type="match status" value="1"/>
</dbReference>
<reference evidence="3" key="1">
    <citation type="journal article" date="2014" name="PLoS ONE">
        <title>Transcriptome-Based Identification of ABC Transporters in the Western Tarnished Plant Bug Lygus hesperus.</title>
        <authorList>
            <person name="Hull J.J."/>
            <person name="Chaney K."/>
            <person name="Geib S.M."/>
            <person name="Fabrick J.A."/>
            <person name="Brent C.S."/>
            <person name="Walsh D."/>
            <person name="Lavine L.C."/>
        </authorList>
    </citation>
    <scope>NUCLEOTIDE SEQUENCE</scope>
</reference>
<dbReference type="AlphaFoldDB" id="A0A0A9VVM5"/>
<organism evidence="3">
    <name type="scientific">Lygus hesperus</name>
    <name type="common">Western plant bug</name>
    <dbReference type="NCBI Taxonomy" id="30085"/>
    <lineage>
        <taxon>Eukaryota</taxon>
        <taxon>Metazoa</taxon>
        <taxon>Ecdysozoa</taxon>
        <taxon>Arthropoda</taxon>
        <taxon>Hexapoda</taxon>
        <taxon>Insecta</taxon>
        <taxon>Pterygota</taxon>
        <taxon>Neoptera</taxon>
        <taxon>Paraneoptera</taxon>
        <taxon>Hemiptera</taxon>
        <taxon>Heteroptera</taxon>
        <taxon>Panheteroptera</taxon>
        <taxon>Cimicomorpha</taxon>
        <taxon>Miridae</taxon>
        <taxon>Mirini</taxon>
        <taxon>Lygus</taxon>
    </lineage>
</organism>
<sequence>PIMNQFWLIAISSLATAAALSCRNPEDQWTSGGALSAQQKAKIVEVHNAMRNKVASGGEPGQPPAQNMREMVWDENLARQAQKWADNCIFEHDPDISKPNSEGDYVGQNLFLAFTDSRTEVDNLNVEGGVMAWYNEVHDNYQFQEITIENYFPTGHYTQMVWADTYKVGCGYTAYKNGEWYNQLLACNYFKSGNEVGKAPYVSGKPNCKKFNLNQSKKFNSLCV</sequence>
<keyword evidence="1" id="KW-0732">Signal</keyword>
<dbReference type="SUPFAM" id="SSF55797">
    <property type="entry name" value="PR-1-like"/>
    <property type="match status" value="1"/>
</dbReference>
<feature type="signal peptide" evidence="1">
    <location>
        <begin position="1"/>
        <end position="19"/>
    </location>
</feature>
<name>A0A0A9VVM5_LYGHE</name>
<dbReference type="InterPro" id="IPR014044">
    <property type="entry name" value="CAP_dom"/>
</dbReference>
<dbReference type="PRINTS" id="PR00838">
    <property type="entry name" value="V5ALLERGEN"/>
</dbReference>
<dbReference type="PROSITE" id="PS01009">
    <property type="entry name" value="CRISP_1"/>
    <property type="match status" value="1"/>
</dbReference>
<accession>A0A0A9VVM5</accession>
<dbReference type="SMART" id="SM00198">
    <property type="entry name" value="SCP"/>
    <property type="match status" value="1"/>
</dbReference>
<feature type="domain" description="SCP" evidence="2">
    <location>
        <begin position="38"/>
        <end position="197"/>
    </location>
</feature>
<reference evidence="3" key="2">
    <citation type="submission" date="2014-07" db="EMBL/GenBank/DDBJ databases">
        <authorList>
            <person name="Hull J."/>
        </authorList>
    </citation>
    <scope>NUCLEOTIDE SEQUENCE</scope>
</reference>
<dbReference type="InterPro" id="IPR001283">
    <property type="entry name" value="CRISP-related"/>
</dbReference>
<protein>
    <submittedName>
        <fullName evidence="3">Venom allergen 5</fullName>
    </submittedName>
</protein>
<dbReference type="EMBL" id="GBHO01043870">
    <property type="protein sequence ID" value="JAF99733.1"/>
    <property type="molecule type" value="Transcribed_RNA"/>
</dbReference>
<feature type="non-terminal residue" evidence="3">
    <location>
        <position position="1"/>
    </location>
</feature>
<dbReference type="InterPro" id="IPR035940">
    <property type="entry name" value="CAP_sf"/>
</dbReference>
<proteinExistence type="predicted"/>
<evidence type="ECO:0000313" key="3">
    <source>
        <dbReference type="EMBL" id="JAF99733.1"/>
    </source>
</evidence>
<dbReference type="PRINTS" id="PR00837">
    <property type="entry name" value="V5TPXLIKE"/>
</dbReference>
<dbReference type="Pfam" id="PF00188">
    <property type="entry name" value="CAP"/>
    <property type="match status" value="1"/>
</dbReference>
<dbReference type="InterPro" id="IPR002413">
    <property type="entry name" value="V5_allergen-like"/>
</dbReference>
<dbReference type="InterPro" id="IPR018244">
    <property type="entry name" value="Allrgn_V5/Tpx1_CS"/>
</dbReference>
<feature type="chain" id="PRO_5002070449" evidence="1">
    <location>
        <begin position="20"/>
        <end position="224"/>
    </location>
</feature>
<gene>
    <name evidence="3" type="primary">VA5_10</name>
    <name evidence="3" type="ORF">CM83_36628</name>
</gene>